<protein>
    <submittedName>
        <fullName evidence="1">Uncharacterized protein</fullName>
    </submittedName>
</protein>
<gene>
    <name evidence="1" type="ORF">BJ508DRAFT_213576</name>
</gene>
<sequence length="109" mass="13522">MKSASWFSWILHQSLVYFYTYLPHEHFVGYSKFVQAMRLCCRRRLYPHEVRSLDRLINEFVDYVERDIYKLDMKRLHVWKPVLHQLLHVVKFIRLFGPMSLYAQWTIER</sequence>
<dbReference type="EMBL" id="ML119742">
    <property type="protein sequence ID" value="RPA76543.1"/>
    <property type="molecule type" value="Genomic_DNA"/>
</dbReference>
<dbReference type="Proteomes" id="UP000275078">
    <property type="component" value="Unassembled WGS sequence"/>
</dbReference>
<accession>A0A3N4HRS0</accession>
<dbReference type="PANTHER" id="PTHR46579:SF1">
    <property type="entry name" value="F5_8 TYPE C DOMAIN-CONTAINING PROTEIN"/>
    <property type="match status" value="1"/>
</dbReference>
<dbReference type="AlphaFoldDB" id="A0A3N4HRS0"/>
<evidence type="ECO:0000313" key="2">
    <source>
        <dbReference type="Proteomes" id="UP000275078"/>
    </source>
</evidence>
<evidence type="ECO:0000313" key="1">
    <source>
        <dbReference type="EMBL" id="RPA76543.1"/>
    </source>
</evidence>
<proteinExistence type="predicted"/>
<organism evidence="1 2">
    <name type="scientific">Ascobolus immersus RN42</name>
    <dbReference type="NCBI Taxonomy" id="1160509"/>
    <lineage>
        <taxon>Eukaryota</taxon>
        <taxon>Fungi</taxon>
        <taxon>Dikarya</taxon>
        <taxon>Ascomycota</taxon>
        <taxon>Pezizomycotina</taxon>
        <taxon>Pezizomycetes</taxon>
        <taxon>Pezizales</taxon>
        <taxon>Ascobolaceae</taxon>
        <taxon>Ascobolus</taxon>
    </lineage>
</organism>
<keyword evidence="2" id="KW-1185">Reference proteome</keyword>
<name>A0A3N4HRS0_ASCIM</name>
<dbReference type="PANTHER" id="PTHR46579">
    <property type="entry name" value="F5/8 TYPE C DOMAIN-CONTAINING PROTEIN-RELATED"/>
    <property type="match status" value="1"/>
</dbReference>
<feature type="non-terminal residue" evidence="1">
    <location>
        <position position="109"/>
    </location>
</feature>
<dbReference type="OrthoDB" id="5409723at2759"/>
<reference evidence="1 2" key="1">
    <citation type="journal article" date="2018" name="Nat. Ecol. Evol.">
        <title>Pezizomycetes genomes reveal the molecular basis of ectomycorrhizal truffle lifestyle.</title>
        <authorList>
            <person name="Murat C."/>
            <person name="Payen T."/>
            <person name="Noel B."/>
            <person name="Kuo A."/>
            <person name="Morin E."/>
            <person name="Chen J."/>
            <person name="Kohler A."/>
            <person name="Krizsan K."/>
            <person name="Balestrini R."/>
            <person name="Da Silva C."/>
            <person name="Montanini B."/>
            <person name="Hainaut M."/>
            <person name="Levati E."/>
            <person name="Barry K.W."/>
            <person name="Belfiori B."/>
            <person name="Cichocki N."/>
            <person name="Clum A."/>
            <person name="Dockter R.B."/>
            <person name="Fauchery L."/>
            <person name="Guy J."/>
            <person name="Iotti M."/>
            <person name="Le Tacon F."/>
            <person name="Lindquist E.A."/>
            <person name="Lipzen A."/>
            <person name="Malagnac F."/>
            <person name="Mello A."/>
            <person name="Molinier V."/>
            <person name="Miyauchi S."/>
            <person name="Poulain J."/>
            <person name="Riccioni C."/>
            <person name="Rubini A."/>
            <person name="Sitrit Y."/>
            <person name="Splivallo R."/>
            <person name="Traeger S."/>
            <person name="Wang M."/>
            <person name="Zifcakova L."/>
            <person name="Wipf D."/>
            <person name="Zambonelli A."/>
            <person name="Paolocci F."/>
            <person name="Nowrousian M."/>
            <person name="Ottonello S."/>
            <person name="Baldrian P."/>
            <person name="Spatafora J.W."/>
            <person name="Henrissat B."/>
            <person name="Nagy L.G."/>
            <person name="Aury J.M."/>
            <person name="Wincker P."/>
            <person name="Grigoriev I.V."/>
            <person name="Bonfante P."/>
            <person name="Martin F.M."/>
        </authorList>
    </citation>
    <scope>NUCLEOTIDE SEQUENCE [LARGE SCALE GENOMIC DNA]</scope>
    <source>
        <strain evidence="1 2">RN42</strain>
    </source>
</reference>